<sequence length="180" mass="20800">MRLLLIGKAGAGKDTVADYLVEKYGFQRFAFADKLKEIIQDLWPDAFKNGKPRKLLQDVGTKMREIDKDVWVNYVMRQIGNKDRVVISDCRLMNEYEIAVRYDFVPILIKCDEKVRLERLKKRDGHVLSNAEANHESETEMTKMSAGFTINNSGSLQALYWDIDYVMRYLGVRPCLIQGA</sequence>
<dbReference type="RefSeq" id="WP_069590357.1">
    <property type="nucleotide sequence ID" value="NZ_CP017019.1"/>
</dbReference>
<evidence type="ECO:0000313" key="4">
    <source>
        <dbReference type="Proteomes" id="UP000322283"/>
    </source>
</evidence>
<proteinExistence type="predicted"/>
<keyword evidence="2" id="KW-0418">Kinase</keyword>
<dbReference type="InterPro" id="IPR027417">
    <property type="entry name" value="P-loop_NTPase"/>
</dbReference>
<dbReference type="GO" id="GO:0004140">
    <property type="term" value="F:dephospho-CoA kinase activity"/>
    <property type="evidence" value="ECO:0007669"/>
    <property type="project" value="UniProtKB-EC"/>
</dbReference>
<accession>A0AAC9MVN9</accession>
<dbReference type="Proteomes" id="UP000094598">
    <property type="component" value="Chromosome"/>
</dbReference>
<evidence type="ECO:0000313" key="1">
    <source>
        <dbReference type="EMBL" id="AOQ24617.1"/>
    </source>
</evidence>
<dbReference type="Pfam" id="PF13238">
    <property type="entry name" value="AAA_18"/>
    <property type="match status" value="1"/>
</dbReference>
<dbReference type="EC" id="2.7.1.24" evidence="2"/>
<dbReference type="Proteomes" id="UP000322283">
    <property type="component" value="Unassembled WGS sequence"/>
</dbReference>
<dbReference type="EMBL" id="VCDX01000006">
    <property type="protein sequence ID" value="TYL12720.1"/>
    <property type="molecule type" value="Genomic_DNA"/>
</dbReference>
<dbReference type="AlphaFoldDB" id="A0AAC9MVN9"/>
<dbReference type="Gene3D" id="3.40.50.300">
    <property type="entry name" value="P-loop containing nucleotide triphosphate hydrolases"/>
    <property type="match status" value="1"/>
</dbReference>
<protein>
    <submittedName>
        <fullName evidence="2">Dephospho-CoA kinase</fullName>
        <ecNumber evidence="2">2.7.1.24</ecNumber>
    </submittedName>
</protein>
<keyword evidence="4" id="KW-1185">Reference proteome</keyword>
<reference evidence="1 3" key="1">
    <citation type="submission" date="2016-08" db="EMBL/GenBank/DDBJ databases">
        <title>Moorella thermoacetica DSM 103132.</title>
        <authorList>
            <person name="Jendresen C.B."/>
            <person name="Redl S.M."/>
            <person name="Jensen T.O."/>
            <person name="Nielsen A.T."/>
        </authorList>
    </citation>
    <scope>NUCLEOTIDE SEQUENCE [LARGE SCALE GENOMIC DNA]</scope>
    <source>
        <strain evidence="1 3">DSM 103132</strain>
    </source>
</reference>
<evidence type="ECO:0000313" key="2">
    <source>
        <dbReference type="EMBL" id="TYL12720.1"/>
    </source>
</evidence>
<evidence type="ECO:0000313" key="3">
    <source>
        <dbReference type="Proteomes" id="UP000094598"/>
    </source>
</evidence>
<name>A0AAC9MVN9_NEOTH</name>
<keyword evidence="2" id="KW-0808">Transferase</keyword>
<gene>
    <name evidence="2" type="primary">coaE_2</name>
    <name evidence="1" type="ORF">Maut_02189</name>
    <name evidence="2" type="ORF">MTAT_19620</name>
</gene>
<dbReference type="SUPFAM" id="SSF52540">
    <property type="entry name" value="P-loop containing nucleoside triphosphate hydrolases"/>
    <property type="match status" value="1"/>
</dbReference>
<organism evidence="1 3">
    <name type="scientific">Neomoorella thermoacetica</name>
    <name type="common">Clostridium thermoaceticum</name>
    <dbReference type="NCBI Taxonomy" id="1525"/>
    <lineage>
        <taxon>Bacteria</taxon>
        <taxon>Bacillati</taxon>
        <taxon>Bacillota</taxon>
        <taxon>Clostridia</taxon>
        <taxon>Neomoorellales</taxon>
        <taxon>Neomoorellaceae</taxon>
        <taxon>Neomoorella</taxon>
    </lineage>
</organism>
<reference evidence="2 4" key="2">
    <citation type="submission" date="2019-05" db="EMBL/GenBank/DDBJ databases">
        <title>Genome sequence of Moorella thermoacetica ATCC 33924.</title>
        <authorList>
            <person name="Poehlein A."/>
            <person name="Bengelsdorf F.R."/>
            <person name="Duerre P."/>
            <person name="Daniel R."/>
        </authorList>
    </citation>
    <scope>NUCLEOTIDE SEQUENCE [LARGE SCALE GENOMIC DNA]</scope>
    <source>
        <strain evidence="2 4">ATCC 33924</strain>
    </source>
</reference>
<dbReference type="EMBL" id="CP017019">
    <property type="protein sequence ID" value="AOQ24617.1"/>
    <property type="molecule type" value="Genomic_DNA"/>
</dbReference>